<evidence type="ECO:0000313" key="2">
    <source>
        <dbReference type="Proteomes" id="UP000673375"/>
    </source>
</evidence>
<gene>
    <name evidence="1" type="ORF">I6N96_04830</name>
</gene>
<accession>A0ABS4CI26</accession>
<proteinExistence type="predicted"/>
<sequence length="98" mass="10740">MSKIQLDAEELQALKTSMQDVISRIREVSSGGYVTENLFNESQGESSEMLSQCLEVLVKCANQMEDVAEKTSSFLGEVIEGFATADSENAAKINSNRE</sequence>
<organism evidence="1 2">
    <name type="scientific">Enterococcus larvae</name>
    <dbReference type="NCBI Taxonomy" id="2794352"/>
    <lineage>
        <taxon>Bacteria</taxon>
        <taxon>Bacillati</taxon>
        <taxon>Bacillota</taxon>
        <taxon>Bacilli</taxon>
        <taxon>Lactobacillales</taxon>
        <taxon>Enterococcaceae</taxon>
        <taxon>Enterococcus</taxon>
    </lineage>
</organism>
<comment type="caution">
    <text evidence="1">The sequence shown here is derived from an EMBL/GenBank/DDBJ whole genome shotgun (WGS) entry which is preliminary data.</text>
</comment>
<dbReference type="RefSeq" id="WP_209556384.1">
    <property type="nucleotide sequence ID" value="NZ_JAEDXU010000002.1"/>
</dbReference>
<dbReference type="EMBL" id="JAEDXU010000002">
    <property type="protein sequence ID" value="MBP1045592.1"/>
    <property type="molecule type" value="Genomic_DNA"/>
</dbReference>
<name>A0ABS4CI26_9ENTE</name>
<keyword evidence="2" id="KW-1185">Reference proteome</keyword>
<protein>
    <submittedName>
        <fullName evidence="1">Uncharacterized protein</fullName>
    </submittedName>
</protein>
<evidence type="ECO:0000313" key="1">
    <source>
        <dbReference type="EMBL" id="MBP1045592.1"/>
    </source>
</evidence>
<reference evidence="1 2" key="1">
    <citation type="submission" date="2020-12" db="EMBL/GenBank/DDBJ databases">
        <title>Vagococcus allomyrinae sp. nov. and Enterococcus lavae sp. nov., isolated from the larvae of Allomyrina dichotoma.</title>
        <authorList>
            <person name="Lee S.D."/>
        </authorList>
    </citation>
    <scope>NUCLEOTIDE SEQUENCE [LARGE SCALE GENOMIC DNA]</scope>
    <source>
        <strain evidence="1 2">BWM-S5</strain>
    </source>
</reference>
<dbReference type="Proteomes" id="UP000673375">
    <property type="component" value="Unassembled WGS sequence"/>
</dbReference>